<feature type="transmembrane region" description="Helical" evidence="1">
    <location>
        <begin position="6"/>
        <end position="24"/>
    </location>
</feature>
<name>A0A451AK63_9GAMM</name>
<keyword evidence="1" id="KW-1133">Transmembrane helix</keyword>
<reference evidence="2" key="1">
    <citation type="submission" date="2019-02" db="EMBL/GenBank/DDBJ databases">
        <authorList>
            <person name="Gruber-Vodicka R. H."/>
            <person name="Seah K. B. B."/>
        </authorList>
    </citation>
    <scope>NUCLEOTIDE SEQUENCE</scope>
    <source>
        <strain evidence="2">BECK_BY1</strain>
    </source>
</reference>
<accession>A0A451AK63</accession>
<keyword evidence="1" id="KW-0472">Membrane</keyword>
<keyword evidence="1" id="KW-0812">Transmembrane</keyword>
<dbReference type="AlphaFoldDB" id="A0A451AK63"/>
<gene>
    <name evidence="2" type="ORF">BECKTUN1418D_GA0071000_14981</name>
</gene>
<evidence type="ECO:0000256" key="1">
    <source>
        <dbReference type="SAM" id="Phobius"/>
    </source>
</evidence>
<proteinExistence type="predicted"/>
<organism evidence="2">
    <name type="scientific">Candidatus Kentrum sp. TUN</name>
    <dbReference type="NCBI Taxonomy" id="2126343"/>
    <lineage>
        <taxon>Bacteria</taxon>
        <taxon>Pseudomonadati</taxon>
        <taxon>Pseudomonadota</taxon>
        <taxon>Gammaproteobacteria</taxon>
        <taxon>Candidatus Kentrum</taxon>
    </lineage>
</organism>
<evidence type="ECO:0000313" key="2">
    <source>
        <dbReference type="EMBL" id="VFK66424.1"/>
    </source>
</evidence>
<dbReference type="EMBL" id="CAADFX010000498">
    <property type="protein sequence ID" value="VFK66424.1"/>
    <property type="molecule type" value="Genomic_DNA"/>
</dbReference>
<protein>
    <submittedName>
        <fullName evidence="2">Uncharacterized protein</fullName>
    </submittedName>
</protein>
<sequence length="56" mass="6567">MNRRDFVGSAWFIRLFVYAIFPSVPVNEDRMLSLTYFRIPAKRFRAAESPPELCLA</sequence>